<dbReference type="Proteomes" id="UP000793456">
    <property type="component" value="Chromosome XIV"/>
</dbReference>
<dbReference type="EMBL" id="CM011687">
    <property type="protein sequence ID" value="TMS11413.1"/>
    <property type="molecule type" value="Genomic_DNA"/>
</dbReference>
<evidence type="ECO:0000313" key="2">
    <source>
        <dbReference type="Proteomes" id="UP000793456"/>
    </source>
</evidence>
<reference evidence="1" key="1">
    <citation type="submission" date="2018-11" db="EMBL/GenBank/DDBJ databases">
        <title>The sequence and de novo assembly of Larimichthys crocea genome using PacBio and Hi-C technologies.</title>
        <authorList>
            <person name="Xu P."/>
            <person name="Chen B."/>
            <person name="Zhou Z."/>
            <person name="Ke Q."/>
            <person name="Wu Y."/>
            <person name="Bai H."/>
            <person name="Pu F."/>
        </authorList>
    </citation>
    <scope>NUCLEOTIDE SEQUENCE</scope>
    <source>
        <tissue evidence="1">Muscle</tissue>
    </source>
</reference>
<proteinExistence type="predicted"/>
<sequence length="150" mass="16413">MDQCSAGVKIKQKQSQPLETTSRANAALFCPRDFYSLHSNHDLKTTQLCYKSVCAYFVYVCVCVCALNIDSASDFSVHHGAVPHLIPIISHTSPPLISANTAKDFCVSVSVSRVLPCELCSQTTGVKVCLKTCFKKKLIQTSLPRACQVK</sequence>
<name>A0ACD3QW95_LARCR</name>
<evidence type="ECO:0000313" key="1">
    <source>
        <dbReference type="EMBL" id="TMS11413.1"/>
    </source>
</evidence>
<protein>
    <submittedName>
        <fullName evidence="1">Uncharacterized protein</fullName>
    </submittedName>
</protein>
<keyword evidence="2" id="KW-1185">Reference proteome</keyword>
<comment type="caution">
    <text evidence="1">The sequence shown here is derived from an EMBL/GenBank/DDBJ whole genome shotgun (WGS) entry which is preliminary data.</text>
</comment>
<accession>A0ACD3QW95</accession>
<organism evidence="1 2">
    <name type="scientific">Larimichthys crocea</name>
    <name type="common">Large yellow croaker</name>
    <name type="synonym">Pseudosciaena crocea</name>
    <dbReference type="NCBI Taxonomy" id="215358"/>
    <lineage>
        <taxon>Eukaryota</taxon>
        <taxon>Metazoa</taxon>
        <taxon>Chordata</taxon>
        <taxon>Craniata</taxon>
        <taxon>Vertebrata</taxon>
        <taxon>Euteleostomi</taxon>
        <taxon>Actinopterygii</taxon>
        <taxon>Neopterygii</taxon>
        <taxon>Teleostei</taxon>
        <taxon>Neoteleostei</taxon>
        <taxon>Acanthomorphata</taxon>
        <taxon>Eupercaria</taxon>
        <taxon>Sciaenidae</taxon>
        <taxon>Larimichthys</taxon>
    </lineage>
</organism>
<gene>
    <name evidence="1" type="ORF">E3U43_020406</name>
</gene>